<dbReference type="InterPro" id="IPR000086">
    <property type="entry name" value="NUDIX_hydrolase_dom"/>
</dbReference>
<dbReference type="PANTHER" id="PTHR11839:SF18">
    <property type="entry name" value="NUDIX HYDROLASE DOMAIN-CONTAINING PROTEIN"/>
    <property type="match status" value="1"/>
</dbReference>
<keyword evidence="11" id="KW-1185">Reference proteome</keyword>
<evidence type="ECO:0000256" key="3">
    <source>
        <dbReference type="ARBA" id="ARBA00007275"/>
    </source>
</evidence>
<evidence type="ECO:0000256" key="8">
    <source>
        <dbReference type="RuleBase" id="RU003476"/>
    </source>
</evidence>
<evidence type="ECO:0000256" key="1">
    <source>
        <dbReference type="ARBA" id="ARBA00000847"/>
    </source>
</evidence>
<sequence>MDLAWKTLAKRTVYTAPILTVTMQKAQPPENAAGGTKEFVVIDAADWVITVPLLKRRQAKDLFGINEDCFLLVEQWRHGIQKPSFEFPGGVIDKGEKPEQAAARELAEETGFCANTLIPLASMSPNPALFSNTVHFFAAHDLTYRHAENPDEDEFLRSTAVPLQQINKKIGQPPYVHALMAAALCLYNNRFS</sequence>
<comment type="catalytic activity">
    <reaction evidence="1">
        <text>GDP-alpha-D-mannose + H2O = alpha-D-mannose 1-phosphate + GMP + 2 H(+)</text>
        <dbReference type="Rhea" id="RHEA:27978"/>
        <dbReference type="ChEBI" id="CHEBI:15377"/>
        <dbReference type="ChEBI" id="CHEBI:15378"/>
        <dbReference type="ChEBI" id="CHEBI:57527"/>
        <dbReference type="ChEBI" id="CHEBI:58115"/>
        <dbReference type="ChEBI" id="CHEBI:58409"/>
    </reaction>
</comment>
<evidence type="ECO:0000313" key="11">
    <source>
        <dbReference type="Proteomes" id="UP000016649"/>
    </source>
</evidence>
<evidence type="ECO:0000313" key="10">
    <source>
        <dbReference type="EMBL" id="ERJ91770.1"/>
    </source>
</evidence>
<protein>
    <recommendedName>
        <fullName evidence="4">GDP-mannose pyrophosphatase</fullName>
    </recommendedName>
    <alternativeName>
        <fullName evidence="6">GDP-mannose hydrolase</fullName>
    </alternativeName>
    <alternativeName>
        <fullName evidence="7">GDPMK</fullName>
    </alternativeName>
</protein>
<dbReference type="EMBL" id="AWVH01000042">
    <property type="protein sequence ID" value="ERJ91770.1"/>
    <property type="molecule type" value="Genomic_DNA"/>
</dbReference>
<name>A0ABN0NWM1_TRELE</name>
<dbReference type="RefSeq" id="WP_021688144.1">
    <property type="nucleotide sequence ID" value="NZ_KI260571.1"/>
</dbReference>
<accession>A0ABN0NWM1</accession>
<dbReference type="PROSITE" id="PS51462">
    <property type="entry name" value="NUDIX"/>
    <property type="match status" value="1"/>
</dbReference>
<evidence type="ECO:0000256" key="4">
    <source>
        <dbReference type="ARBA" id="ARBA00016377"/>
    </source>
</evidence>
<dbReference type="PANTHER" id="PTHR11839">
    <property type="entry name" value="UDP/ADP-SUGAR PYROPHOSPHATASE"/>
    <property type="match status" value="1"/>
</dbReference>
<feature type="domain" description="Nudix hydrolase" evidence="9">
    <location>
        <begin position="55"/>
        <end position="188"/>
    </location>
</feature>
<organism evidence="10 11">
    <name type="scientific">Treponema lecithinolyticum ATCC 700332</name>
    <dbReference type="NCBI Taxonomy" id="1321815"/>
    <lineage>
        <taxon>Bacteria</taxon>
        <taxon>Pseudomonadati</taxon>
        <taxon>Spirochaetota</taxon>
        <taxon>Spirochaetia</taxon>
        <taxon>Spirochaetales</taxon>
        <taxon>Treponemataceae</taxon>
        <taxon>Treponema</taxon>
    </lineage>
</organism>
<dbReference type="CDD" id="cd03424">
    <property type="entry name" value="NUDIX_ADPRase_Nudt5_UGPPase_Nudt14"/>
    <property type="match status" value="1"/>
</dbReference>
<dbReference type="Proteomes" id="UP000016649">
    <property type="component" value="Unassembled WGS sequence"/>
</dbReference>
<dbReference type="GO" id="GO:0016787">
    <property type="term" value="F:hydrolase activity"/>
    <property type="evidence" value="ECO:0007669"/>
    <property type="project" value="UniProtKB-KW"/>
</dbReference>
<keyword evidence="5 8" id="KW-0378">Hydrolase</keyword>
<dbReference type="InterPro" id="IPR015797">
    <property type="entry name" value="NUDIX_hydrolase-like_dom_sf"/>
</dbReference>
<evidence type="ECO:0000256" key="5">
    <source>
        <dbReference type="ARBA" id="ARBA00022801"/>
    </source>
</evidence>
<dbReference type="InterPro" id="IPR020084">
    <property type="entry name" value="NUDIX_hydrolase_CS"/>
</dbReference>
<dbReference type="SUPFAM" id="SSF55811">
    <property type="entry name" value="Nudix"/>
    <property type="match status" value="1"/>
</dbReference>
<dbReference type="Gene3D" id="3.90.79.10">
    <property type="entry name" value="Nucleoside Triphosphate Pyrophosphohydrolase"/>
    <property type="match status" value="1"/>
</dbReference>
<dbReference type="PROSITE" id="PS00893">
    <property type="entry name" value="NUDIX_BOX"/>
    <property type="match status" value="1"/>
</dbReference>
<comment type="similarity">
    <text evidence="3">Belongs to the Nudix hydrolase family. NudK subfamily.</text>
</comment>
<dbReference type="PRINTS" id="PR00502">
    <property type="entry name" value="NUDIXFAMILY"/>
</dbReference>
<comment type="caution">
    <text evidence="10">The sequence shown here is derived from an EMBL/GenBank/DDBJ whole genome shotgun (WGS) entry which is preliminary data.</text>
</comment>
<gene>
    <name evidence="10" type="ORF">HMPREF9193_01930</name>
</gene>
<dbReference type="Pfam" id="PF00293">
    <property type="entry name" value="NUDIX"/>
    <property type="match status" value="1"/>
</dbReference>
<evidence type="ECO:0000256" key="6">
    <source>
        <dbReference type="ARBA" id="ARBA00032162"/>
    </source>
</evidence>
<evidence type="ECO:0000256" key="7">
    <source>
        <dbReference type="ARBA" id="ARBA00032272"/>
    </source>
</evidence>
<proteinExistence type="inferred from homology"/>
<evidence type="ECO:0000259" key="9">
    <source>
        <dbReference type="PROSITE" id="PS51462"/>
    </source>
</evidence>
<dbReference type="InterPro" id="IPR020476">
    <property type="entry name" value="Nudix_hydrolase"/>
</dbReference>
<reference evidence="10 11" key="1">
    <citation type="submission" date="2013-08" db="EMBL/GenBank/DDBJ databases">
        <authorList>
            <person name="Weinstock G."/>
            <person name="Sodergren E."/>
            <person name="Wylie T."/>
            <person name="Fulton L."/>
            <person name="Fulton R."/>
            <person name="Fronick C."/>
            <person name="O'Laughlin M."/>
            <person name="Godfrey J."/>
            <person name="Miner T."/>
            <person name="Herter B."/>
            <person name="Appelbaum E."/>
            <person name="Cordes M."/>
            <person name="Lek S."/>
            <person name="Wollam A."/>
            <person name="Pepin K.H."/>
            <person name="Palsikar V.B."/>
            <person name="Mitreva M."/>
            <person name="Wilson R.K."/>
        </authorList>
    </citation>
    <scope>NUCLEOTIDE SEQUENCE [LARGE SCALE GENOMIC DNA]</scope>
    <source>
        <strain evidence="10 11">ATCC 700332</strain>
    </source>
</reference>
<evidence type="ECO:0000256" key="2">
    <source>
        <dbReference type="ARBA" id="ARBA00001946"/>
    </source>
</evidence>
<comment type="cofactor">
    <cofactor evidence="2">
        <name>Mg(2+)</name>
        <dbReference type="ChEBI" id="CHEBI:18420"/>
    </cofactor>
</comment>